<dbReference type="FunFam" id="2.10.25.10:FF:000526">
    <property type="entry name" value="Dumpy, isoform J"/>
    <property type="match status" value="1"/>
</dbReference>
<dbReference type="InterPro" id="IPR024731">
    <property type="entry name" value="NELL2-like_EGF"/>
</dbReference>
<keyword evidence="1" id="KW-0245">EGF-like domain</keyword>
<dbReference type="FunFam" id="2.10.25.10:FF:000038">
    <property type="entry name" value="Fibrillin 2"/>
    <property type="match status" value="6"/>
</dbReference>
<dbReference type="Pfam" id="PF07645">
    <property type="entry name" value="EGF_CA"/>
    <property type="match status" value="10"/>
</dbReference>
<feature type="domain" description="EGF-like" evidence="6">
    <location>
        <begin position="230"/>
        <end position="241"/>
    </location>
</feature>
<evidence type="ECO:0000259" key="7">
    <source>
        <dbReference type="PROSITE" id="PS01186"/>
    </source>
</evidence>
<feature type="domain" description="EGF-like" evidence="7">
    <location>
        <begin position="500"/>
        <end position="515"/>
    </location>
</feature>
<feature type="domain" description="EGF-like" evidence="7">
    <location>
        <begin position="396"/>
        <end position="410"/>
    </location>
</feature>
<dbReference type="PROSITE" id="PS01186">
    <property type="entry name" value="EGF_2"/>
    <property type="match status" value="10"/>
</dbReference>
<dbReference type="PROSITE" id="PS01187">
    <property type="entry name" value="EGF_CA"/>
    <property type="match status" value="8"/>
</dbReference>
<dbReference type="EMBL" id="OU898280">
    <property type="protein sequence ID" value="CAG9834181.1"/>
    <property type="molecule type" value="Genomic_DNA"/>
</dbReference>
<keyword evidence="4" id="KW-1015">Disulfide bond</keyword>
<dbReference type="Pfam" id="PF00008">
    <property type="entry name" value="EGF"/>
    <property type="match status" value="1"/>
</dbReference>
<dbReference type="OrthoDB" id="6698204at2759"/>
<feature type="domain" description="EGF-like" evidence="7">
    <location>
        <begin position="458"/>
        <end position="472"/>
    </location>
</feature>
<evidence type="ECO:0000256" key="3">
    <source>
        <dbReference type="ARBA" id="ARBA00022737"/>
    </source>
</evidence>
<dbReference type="Pfam" id="PF12947">
    <property type="entry name" value="EGF_3"/>
    <property type="match status" value="1"/>
</dbReference>
<dbReference type="SUPFAM" id="SSF57196">
    <property type="entry name" value="EGF/Laminin"/>
    <property type="match status" value="9"/>
</dbReference>
<dbReference type="SMART" id="SM00289">
    <property type="entry name" value="WR1"/>
    <property type="match status" value="13"/>
</dbReference>
<keyword evidence="3" id="KW-0677">Repeat</keyword>
<dbReference type="PROSITE" id="PS00010">
    <property type="entry name" value="ASX_HYDROXYL"/>
    <property type="match status" value="11"/>
</dbReference>
<accession>A0A9N9XCN5</accession>
<dbReference type="GO" id="GO:0005509">
    <property type="term" value="F:calcium ion binding"/>
    <property type="evidence" value="ECO:0007669"/>
    <property type="project" value="InterPro"/>
</dbReference>
<feature type="domain" description="EGF-like" evidence="7">
    <location>
        <begin position="149"/>
        <end position="163"/>
    </location>
</feature>
<evidence type="ECO:0000313" key="8">
    <source>
        <dbReference type="EMBL" id="CAG9834181.1"/>
    </source>
</evidence>
<feature type="domain" description="EGF-like" evidence="7">
    <location>
        <begin position="2376"/>
        <end position="2390"/>
    </location>
</feature>
<dbReference type="Gene3D" id="2.10.25.10">
    <property type="entry name" value="Laminin"/>
    <property type="match status" value="13"/>
</dbReference>
<feature type="domain" description="EGF-like" evidence="7">
    <location>
        <begin position="2904"/>
        <end position="2918"/>
    </location>
</feature>
<sequence length="3060" mass="327029">MKCRIKYNDRFLDEGRECIENQCFCQKGFIAKGSVCLDIDECKDNPCGPFSICTNTVGSFSCACEKDYVGAPPKIQCKAPCDDVSCGDHSFCKPDGNEAYCICDDGYTFNVQDISLGCVDIDECDAVNGPSGRCGANAICTNLPGTFACQCKPGFSGNPNNQCNDIDECQNPEACGLGAVCTNLPGSYVCDCPIGTIPDPDPKTKCNEIVTCNTDIDCPGNAICDQKKQCLCQEPNIGNDCRHPCETTICGSNEECMLINQEAKCICSSGFTGTSFGCVDIDECAGNPCGLGAICKNEPGAFSCQCPGGTSGDPFTSGCLKSTKPTECSDINPCPAGEQCVLDEYLNENVCICVQGYTRDKSSNKCRDINECLELKEKAACGINAMCKNLPGSYDCHCPPGFNGNPFLECLECNSPDCRCQPPYKLHEGNCVLDSCGPDGSCPSGAECVTITGGVSYCACPKGFKTLPDGSCVDINECAEQQHVCGYGAQCINTLGAYECHCPQGYSGDAYKEQCSPAQKKCISDKECPTNEKCVQPGECVCFPPFFNDQRDGNKCKSPCERFVCGINAKCTPSDPPKCMCEAGFRGDPAQGCTDIDECKDDPCAYGAHCLNQHGGYKCVCPKGMTGDAYKGGCILEEPGTVKSECQNDADCASILSCQDGTCISPCATVLCGNHAICLAENHKGKCRCKVGYEKNSRGQCVSACEGFICASGAQCIVTPTGPTCKCLEGLLGNPFPGGQCTTDVCSKNNPCEEPNICINGRCRQRCQGIECGVGAHCDNSTNQCVCDHMFDGNPNFLCMPTIEKPNCEPSCGKNAHCEYGLTNQCVCNTGTVGNPYEVCERIEKKSCNSNSCGINAQCKETLNNIECFCSRGFTGNPYISCEDIDECNSKVCGNSAVCINTPGSFDCRCKEGYAGNPFIMCSQVQGGICRDSQDCQCSDKLLCPNEYTCERGQCQNLCKNVRCGPKASCQSGKCVCSAGYIGNPRDLVKGCHPEGQCSSNLDCHDAQICFQSSKGVRKCVDACSKVQCGPNALCLAQNHRSSCICAPGYNGNPGDLEFGCQLEERVNQRICETDEDCSFGTICAVDASGIQKCISPCETVACGPNEMCQLDVGGHPTCACRDEYIWNPVNSVCEKPSIPDCKTDNDCESVEACQPDAIGILKCTHSCTHFTCGQNSACVAESHKGQCQCLAGYTGNPNDREGCIPLLQNKCSSDAQCPEQETCRKHSEHNILMCIPACDQITCGPNAICVVNNHVPQCQCPSGSYAGDPNDLVKGCSQVPCVYNADCHTTQLCNRMTHKCHYVCDDEACGTNAVCIAENHKATCQCPPGTNPNPTADIECVAVNVCKPNPCHSTAICRPAASGSHTCTCPPGTTGEPYLSGCKKEGVCSVGDADCPPTSVCKNGKCVNPCEDIKCGPNSICSVDNHKAVCTCLAKYVPAEDGCLRISTTCNNDRDCGDEVCINNQCRSICKNNKDCLVGETCYHNVCVVSCTDHSQCYKDQACVNNTCIIGCRSNKNCLSDHACINNKCQDPCEKADTCGPNAICSCKDHKTLCKCPDGFEGNPTPQQGCIRIPSLCQNDLECPKNHICSQNQCALSCSNNNLCAVGERCYGNICVKVCYSDGNCLQGEVCKNGVCLPGCALDKDCRTSQVCIQGQCRCTEGFIDSPEGCTDIDECKSHPCHSTAICKNTPGSFSCACPEGKVGNPLTEPGCSEPVQCRRDAQCSDKLICKRGKCIDPCDTNRCGNSAICNVSKHKLSCICPPKHLGDPYDSNLGCFKVECIREDDCQSDHFCDEHSNKCISTCDVVNCGKGTCSSSNHKALCTCLAGYAFNKEKCEDINECKDSNPCHATATCINTDGGFTCICAEGLVGDPLTTGCRKPGECSSDADCPSLAACIENKCKNPCESPGICGLNAECIPIGHVASCKCPPRTKEDTNKNCIPIECLDKNDCSKDKTCIDSKCQNPCELPNVCGEKASCTADDHQGVCACQPGTTGDPRIGCVAIQYCAQESQCPSGLKCYNGICTSICTTARECIEDQLCIQGICQPTCKSNSTCPEYQFCQNNICIQEQRCRINTDCELTEKCLANNLGQNECTDACEGVLCGRNAECFSKNHKPSCHCKRGYKGNPSDDKIGCQEIECETSEHCSNDKLCDQYMCKIACLVHNPCGKNALCSAESHKQVCYCQPGYTGDPIKGCHMIDFCKDKPCGPNAVCHNSRGSFRCQCPLGTVGDAYNGGCNPPVECNRNSDCPVKAKCDTTNGIHKCKDVCENTLCGSNAECIAVDHAGYCTCRNGYQGNATDKSVGCKPRLVSCKTTSDCPSNTYCYEEICSPPCETNEECQLNEQCLKGQCLNPCSLNRACGINAVCLIDNHVKTCSCPPGFTGKEDVECVRLPVSCSTNNDCSNTTICKENMCTPQCKADNDCAFNEKCLKGNCQLTCRVDNDCFLGHICVNNMCFYGCHNDDDCTSSESCRNNKCIDPCKENPCGPNAICAVSNHRATCSCGKGLVPNPSATVGCVRAPPQVCRENRECPNGNACIERSCRLICSSDNNCLSNERCETPSKVCKPICRKDDDCNSDQVCDGLVCIIGCRSDSKCPSDQACINGKCVDLCAAPTACGINAECAIVDHKKICTCPLPLTGNPVEGCKHPVQFCNENKDCSKGSTCHGGICQATCKVDRNCLADEKCIRGVCKTVCNSDAACNANHICENRICEIGCRSDSDCPPDKACINNKCQNPCEKTTTCGICAQCLVNNHVAQCSCPVNFFGNPLKACTQPAIKCNPNCDCDEVGGYCTKQCSTNDDCACGENCVNKKCRNKCSAQVSCAQGQICTRGACLPGCRSNNDCPNAEICSNRKACVPFECRKDSDCESNKKCGDDGACRNPCLEQKACGINAQCRVVDRQPLCTCPPGYLGNAQIECKQGRTEECLKNTCGPNTRCKEKEDGGFECVCATGCIGDPYKGCVCEGELISLCKNKLCGVGAQCKVVNDKAQCYCPQDKPAGDPTIECSIEKTTPDCRTEGCGKNSECIREHAFFVCRCLPGYSGTPDKGCDKVQVIDCQST</sequence>
<feature type="domain" description="EGF-like" evidence="7">
    <location>
        <begin position="868"/>
        <end position="882"/>
    </location>
</feature>
<dbReference type="InterPro" id="IPR049883">
    <property type="entry name" value="NOTCH1_EGF-like"/>
</dbReference>
<feature type="domain" description="EGF-like" evidence="7">
    <location>
        <begin position="2183"/>
        <end position="2197"/>
    </location>
</feature>
<dbReference type="Gene3D" id="2.90.20.10">
    <property type="entry name" value="Plasmodium vivax P25 domain"/>
    <property type="match status" value="2"/>
</dbReference>
<dbReference type="InterPro" id="IPR000152">
    <property type="entry name" value="EGF-type_Asp/Asn_hydroxyl_site"/>
</dbReference>
<dbReference type="InterPro" id="IPR018097">
    <property type="entry name" value="EGF_Ca-bd_CS"/>
</dbReference>
<feature type="domain" description="EGF-like" evidence="7">
    <location>
        <begin position="3035"/>
        <end position="3049"/>
    </location>
</feature>
<evidence type="ECO:0000256" key="1">
    <source>
        <dbReference type="ARBA" id="ARBA00022536"/>
    </source>
</evidence>
<dbReference type="SMART" id="SM00179">
    <property type="entry name" value="EGF_CA"/>
    <property type="match status" value="14"/>
</dbReference>
<dbReference type="InterPro" id="IPR009030">
    <property type="entry name" value="Growth_fac_rcpt_cys_sf"/>
</dbReference>
<dbReference type="PROSITE" id="PS00022">
    <property type="entry name" value="EGF_1"/>
    <property type="match status" value="1"/>
</dbReference>
<keyword evidence="2" id="KW-0732">Signal</keyword>
<dbReference type="SUPFAM" id="SSF57184">
    <property type="entry name" value="Growth factor receptor domain"/>
    <property type="match status" value="2"/>
</dbReference>
<dbReference type="SMART" id="SM00286">
    <property type="entry name" value="PTI"/>
    <property type="match status" value="20"/>
</dbReference>
<evidence type="ECO:0000259" key="6">
    <source>
        <dbReference type="PROSITE" id="PS00022"/>
    </source>
</evidence>
<evidence type="ECO:0000256" key="2">
    <source>
        <dbReference type="ARBA" id="ARBA00022729"/>
    </source>
</evidence>
<evidence type="ECO:0000256" key="5">
    <source>
        <dbReference type="ARBA" id="ARBA00023180"/>
    </source>
</evidence>
<dbReference type="PANTHER" id="PTHR22963">
    <property type="entry name" value="ENDOGLIN-RELATED"/>
    <property type="match status" value="1"/>
</dbReference>
<gene>
    <name evidence="8" type="ORF">DIABBA_LOCUS7512</name>
</gene>
<feature type="domain" description="EGF-like" evidence="7">
    <location>
        <begin position="908"/>
        <end position="922"/>
    </location>
</feature>
<reference evidence="8" key="1">
    <citation type="submission" date="2022-01" db="EMBL/GenBank/DDBJ databases">
        <authorList>
            <person name="King R."/>
        </authorList>
    </citation>
    <scope>NUCLEOTIDE SEQUENCE</scope>
</reference>
<protein>
    <recommendedName>
        <fullName evidence="6 7">EGF-like domain-containing protein</fullName>
    </recommendedName>
</protein>
<dbReference type="FunFam" id="2.10.25.10:FF:000005">
    <property type="entry name" value="Fibrillin 2"/>
    <property type="match status" value="1"/>
</dbReference>
<evidence type="ECO:0000313" key="9">
    <source>
        <dbReference type="Proteomes" id="UP001153709"/>
    </source>
</evidence>
<dbReference type="InterPro" id="IPR003645">
    <property type="entry name" value="Fol_N"/>
</dbReference>
<dbReference type="InterPro" id="IPR001881">
    <property type="entry name" value="EGF-like_Ca-bd_dom"/>
</dbReference>
<evidence type="ECO:0000256" key="4">
    <source>
        <dbReference type="ARBA" id="ARBA00023157"/>
    </source>
</evidence>
<dbReference type="InterPro" id="IPR000742">
    <property type="entry name" value="EGF"/>
</dbReference>
<name>A0A9N9XCN5_DIABA</name>
<organism evidence="8 9">
    <name type="scientific">Diabrotica balteata</name>
    <name type="common">Banded cucumber beetle</name>
    <dbReference type="NCBI Taxonomy" id="107213"/>
    <lineage>
        <taxon>Eukaryota</taxon>
        <taxon>Metazoa</taxon>
        <taxon>Ecdysozoa</taxon>
        <taxon>Arthropoda</taxon>
        <taxon>Hexapoda</taxon>
        <taxon>Insecta</taxon>
        <taxon>Pterygota</taxon>
        <taxon>Neoptera</taxon>
        <taxon>Endopterygota</taxon>
        <taxon>Coleoptera</taxon>
        <taxon>Polyphaga</taxon>
        <taxon>Cucujiformia</taxon>
        <taxon>Chrysomeloidea</taxon>
        <taxon>Chrysomelidae</taxon>
        <taxon>Galerucinae</taxon>
        <taxon>Diabroticina</taxon>
        <taxon>Diabroticites</taxon>
        <taxon>Diabrotica</taxon>
    </lineage>
</organism>
<dbReference type="SMART" id="SM00274">
    <property type="entry name" value="FOLN"/>
    <property type="match status" value="21"/>
</dbReference>
<dbReference type="Proteomes" id="UP001153709">
    <property type="component" value="Chromosome 5"/>
</dbReference>
<dbReference type="SMART" id="SM00181">
    <property type="entry name" value="EGF"/>
    <property type="match status" value="46"/>
</dbReference>
<keyword evidence="9" id="KW-1185">Reference proteome</keyword>
<dbReference type="InterPro" id="IPR006150">
    <property type="entry name" value="Cys_repeat_1"/>
</dbReference>
<dbReference type="CDD" id="cd00054">
    <property type="entry name" value="EGF_CA"/>
    <property type="match status" value="6"/>
</dbReference>
<dbReference type="PANTHER" id="PTHR22963:SF39">
    <property type="entry name" value="DUMPY"/>
    <property type="match status" value="1"/>
</dbReference>
<proteinExistence type="predicted"/>
<keyword evidence="5" id="KW-0325">Glycoprotein</keyword>